<accession>A0A7W8X199</accession>
<reference evidence="2 3" key="1">
    <citation type="submission" date="2020-08" db="EMBL/GenBank/DDBJ databases">
        <title>Sequencing the genomes of 1000 actinobacteria strains.</title>
        <authorList>
            <person name="Klenk H.-P."/>
        </authorList>
    </citation>
    <scope>NUCLEOTIDE SEQUENCE [LARGE SCALE GENOMIC DNA]</scope>
    <source>
        <strain evidence="2 3">DSM 105783</strain>
    </source>
</reference>
<protein>
    <submittedName>
        <fullName evidence="2">Uncharacterized protein</fullName>
    </submittedName>
</protein>
<gene>
    <name evidence="2" type="ORF">HD598_001241</name>
</gene>
<name>A0A7W8X199_9MICC</name>
<evidence type="ECO:0000313" key="2">
    <source>
        <dbReference type="EMBL" id="MBB5512554.1"/>
    </source>
</evidence>
<comment type="caution">
    <text evidence="2">The sequence shown here is derived from an EMBL/GenBank/DDBJ whole genome shotgun (WGS) entry which is preliminary data.</text>
</comment>
<organism evidence="2 3">
    <name type="scientific">Neomicrococcus aestuarii</name>
    <dbReference type="NCBI Taxonomy" id="556325"/>
    <lineage>
        <taxon>Bacteria</taxon>
        <taxon>Bacillati</taxon>
        <taxon>Actinomycetota</taxon>
        <taxon>Actinomycetes</taxon>
        <taxon>Micrococcales</taxon>
        <taxon>Micrococcaceae</taxon>
        <taxon>Neomicrococcus</taxon>
    </lineage>
</organism>
<dbReference type="AlphaFoldDB" id="A0A7W8X199"/>
<sequence length="53" mass="5517">MCNGTVPIQSGREIWLVDAAATPSLEDGATASNDGEARTAPRVGSSRREGTKE</sequence>
<dbReference type="EMBL" id="JACHDR010000001">
    <property type="protein sequence ID" value="MBB5512554.1"/>
    <property type="molecule type" value="Genomic_DNA"/>
</dbReference>
<dbReference type="Proteomes" id="UP000580797">
    <property type="component" value="Unassembled WGS sequence"/>
</dbReference>
<evidence type="ECO:0000313" key="3">
    <source>
        <dbReference type="Proteomes" id="UP000580797"/>
    </source>
</evidence>
<proteinExistence type="predicted"/>
<evidence type="ECO:0000256" key="1">
    <source>
        <dbReference type="SAM" id="MobiDB-lite"/>
    </source>
</evidence>
<feature type="region of interest" description="Disordered" evidence="1">
    <location>
        <begin position="25"/>
        <end position="53"/>
    </location>
</feature>